<dbReference type="InterPro" id="IPR035906">
    <property type="entry name" value="MetI-like_sf"/>
</dbReference>
<feature type="transmembrane region" description="Helical" evidence="7">
    <location>
        <begin position="208"/>
        <end position="227"/>
    </location>
</feature>
<dbReference type="InterPro" id="IPR050366">
    <property type="entry name" value="BP-dependent_transpt_permease"/>
</dbReference>
<feature type="transmembrane region" description="Helical" evidence="7">
    <location>
        <begin position="258"/>
        <end position="280"/>
    </location>
</feature>
<evidence type="ECO:0000313" key="10">
    <source>
        <dbReference type="Proteomes" id="UP001168642"/>
    </source>
</evidence>
<organism evidence="9 10">
    <name type="scientific">Wenyingzhuangia gilva</name>
    <dbReference type="NCBI Taxonomy" id="3057677"/>
    <lineage>
        <taxon>Bacteria</taxon>
        <taxon>Pseudomonadati</taxon>
        <taxon>Bacteroidota</taxon>
        <taxon>Flavobacteriia</taxon>
        <taxon>Flavobacteriales</taxon>
        <taxon>Flavobacteriaceae</taxon>
        <taxon>Wenyingzhuangia</taxon>
    </lineage>
</organism>
<feature type="domain" description="ABC transmembrane type-1" evidence="8">
    <location>
        <begin position="145"/>
        <end position="335"/>
    </location>
</feature>
<keyword evidence="10" id="KW-1185">Reference proteome</keyword>
<dbReference type="RefSeq" id="WP_302883756.1">
    <property type="nucleotide sequence ID" value="NZ_JAUMIT010000002.1"/>
</dbReference>
<feature type="transmembrane region" description="Helical" evidence="7">
    <location>
        <begin position="180"/>
        <end position="202"/>
    </location>
</feature>
<dbReference type="Gene3D" id="1.10.3720.10">
    <property type="entry name" value="MetI-like"/>
    <property type="match status" value="1"/>
</dbReference>
<comment type="caution">
    <text evidence="9">The sequence shown here is derived from an EMBL/GenBank/DDBJ whole genome shotgun (WGS) entry which is preliminary data.</text>
</comment>
<evidence type="ECO:0000313" key="9">
    <source>
        <dbReference type="EMBL" id="MDO3694513.1"/>
    </source>
</evidence>
<keyword evidence="4 7" id="KW-0812">Transmembrane</keyword>
<dbReference type="PROSITE" id="PS50928">
    <property type="entry name" value="ABC_TM1"/>
    <property type="match status" value="1"/>
</dbReference>
<comment type="similarity">
    <text evidence="7">Belongs to the binding-protein-dependent transport system permease family.</text>
</comment>
<evidence type="ECO:0000256" key="4">
    <source>
        <dbReference type="ARBA" id="ARBA00022692"/>
    </source>
</evidence>
<dbReference type="EMBL" id="JAUMIT010000002">
    <property type="protein sequence ID" value="MDO3694513.1"/>
    <property type="molecule type" value="Genomic_DNA"/>
</dbReference>
<evidence type="ECO:0000256" key="5">
    <source>
        <dbReference type="ARBA" id="ARBA00022989"/>
    </source>
</evidence>
<dbReference type="Pfam" id="PF00528">
    <property type="entry name" value="BPD_transp_1"/>
    <property type="match status" value="1"/>
</dbReference>
<feature type="transmembrane region" description="Helical" evidence="7">
    <location>
        <begin position="147"/>
        <end position="173"/>
    </location>
</feature>
<reference evidence="9" key="1">
    <citation type="submission" date="2023-07" db="EMBL/GenBank/DDBJ databases">
        <title>Wenyingzhuangia sp. chi5 genome sequencing and assembly.</title>
        <authorList>
            <person name="Park S."/>
        </authorList>
    </citation>
    <scope>NUCLEOTIDE SEQUENCE</scope>
    <source>
        <strain evidence="9">Chi5</strain>
    </source>
</reference>
<protein>
    <submittedName>
        <fullName evidence="9">ABC transporter permease</fullName>
    </submittedName>
</protein>
<name>A0ABT8VRB3_9FLAO</name>
<proteinExistence type="inferred from homology"/>
<evidence type="ECO:0000256" key="1">
    <source>
        <dbReference type="ARBA" id="ARBA00004651"/>
    </source>
</evidence>
<keyword evidence="5 7" id="KW-1133">Transmembrane helix</keyword>
<dbReference type="Proteomes" id="UP001168642">
    <property type="component" value="Unassembled WGS sequence"/>
</dbReference>
<dbReference type="InterPro" id="IPR000515">
    <property type="entry name" value="MetI-like"/>
</dbReference>
<evidence type="ECO:0000256" key="3">
    <source>
        <dbReference type="ARBA" id="ARBA00022475"/>
    </source>
</evidence>
<comment type="subcellular location">
    <subcellularLocation>
        <location evidence="1 7">Cell membrane</location>
        <topology evidence="1 7">Multi-pass membrane protein</topology>
    </subcellularLocation>
</comment>
<keyword evidence="6 7" id="KW-0472">Membrane</keyword>
<evidence type="ECO:0000256" key="2">
    <source>
        <dbReference type="ARBA" id="ARBA00022448"/>
    </source>
</evidence>
<keyword evidence="3" id="KW-1003">Cell membrane</keyword>
<gene>
    <name evidence="9" type="ORF">QVZ41_06605</name>
</gene>
<keyword evidence="2 7" id="KW-0813">Transport</keyword>
<dbReference type="PANTHER" id="PTHR43386">
    <property type="entry name" value="OLIGOPEPTIDE TRANSPORT SYSTEM PERMEASE PROTEIN APPC"/>
    <property type="match status" value="1"/>
</dbReference>
<sequence>MQLFKNIFSKNLLANLCVGFICFGAFVALFAYVIAPDSTANANTMHVTIQTKPPGFSTYILQENNKSIEQSLWSKMVSGSKAYNKETPINHNFKVGEKKIEYQLLNQDETLSIAKSDQIKVFKKTFWLGTDKYGRDLLSRLIVGARISFSIGIIAVSISLIIGLTLGALAGYFGGIIDSIIMWIINVTWSIPTILLVIAITVSLGKGLWQIYVAVGLTMWVEVARVVRGQTKSVKNLQYIEAAKVLGLSNFRIITKHILPNIIGPVIVISASNFAASILVESGLSFLGLGAQPPTPSWGIIIKNHYNYIVTGKAYLAIIPGTLIVLLVLSFMILGNQLRDFWDVKNNN</sequence>
<dbReference type="SUPFAM" id="SSF161098">
    <property type="entry name" value="MetI-like"/>
    <property type="match status" value="1"/>
</dbReference>
<feature type="transmembrane region" description="Helical" evidence="7">
    <location>
        <begin position="12"/>
        <end position="35"/>
    </location>
</feature>
<evidence type="ECO:0000259" key="8">
    <source>
        <dbReference type="PROSITE" id="PS50928"/>
    </source>
</evidence>
<dbReference type="CDD" id="cd06261">
    <property type="entry name" value="TM_PBP2"/>
    <property type="match status" value="1"/>
</dbReference>
<dbReference type="PANTHER" id="PTHR43386:SF25">
    <property type="entry name" value="PEPTIDE ABC TRANSPORTER PERMEASE PROTEIN"/>
    <property type="match status" value="1"/>
</dbReference>
<accession>A0ABT8VRB3</accession>
<evidence type="ECO:0000256" key="7">
    <source>
        <dbReference type="RuleBase" id="RU363032"/>
    </source>
</evidence>
<feature type="transmembrane region" description="Helical" evidence="7">
    <location>
        <begin position="314"/>
        <end position="335"/>
    </location>
</feature>
<evidence type="ECO:0000256" key="6">
    <source>
        <dbReference type="ARBA" id="ARBA00023136"/>
    </source>
</evidence>